<comment type="similarity">
    <text evidence="1">Belongs to the bacterial sugar transferase family.</text>
</comment>
<protein>
    <submittedName>
        <fullName evidence="4">O-antigen biosynthesis protein WbqP</fullName>
    </submittedName>
</protein>
<dbReference type="PANTHER" id="PTHR30576">
    <property type="entry name" value="COLANIC BIOSYNTHESIS UDP-GLUCOSE LIPID CARRIER TRANSFERASE"/>
    <property type="match status" value="1"/>
</dbReference>
<gene>
    <name evidence="4" type="ORF">SAMN05216323_10485</name>
</gene>
<dbReference type="GO" id="GO:0016780">
    <property type="term" value="F:phosphotransferase activity, for other substituted phosphate groups"/>
    <property type="evidence" value="ECO:0007669"/>
    <property type="project" value="TreeGrafter"/>
</dbReference>
<dbReference type="Proteomes" id="UP000199452">
    <property type="component" value="Unassembled WGS sequence"/>
</dbReference>
<sequence length="183" mass="21568">MSWIWLKRLLDYTLGLLLVLLFLPLILAIWLILKLLFRCNPIYKQERIGQNGKHFNIIKFRTIDPHTQLPTHRLSPFLRKTNLDELPQLFQVLAGKLSLVGPRPHLAEHVAMYEEWQKERLMAKPGITGLRQISTTKKLRFNEHLELDVEYIKRWSLVLDLVIIVKTAGLQLKKFWIALENKS</sequence>
<dbReference type="STRING" id="1640674.SAMN05216323_10485"/>
<keyword evidence="5" id="KW-1185">Reference proteome</keyword>
<organism evidence="4 5">
    <name type="scientific">Williamwhitmania taraxaci</name>
    <dbReference type="NCBI Taxonomy" id="1640674"/>
    <lineage>
        <taxon>Bacteria</taxon>
        <taxon>Pseudomonadati</taxon>
        <taxon>Bacteroidota</taxon>
        <taxon>Bacteroidia</taxon>
        <taxon>Bacteroidales</taxon>
        <taxon>Williamwhitmaniaceae</taxon>
        <taxon>Williamwhitmania</taxon>
    </lineage>
</organism>
<keyword evidence="2" id="KW-1133">Transmembrane helix</keyword>
<evidence type="ECO:0000313" key="4">
    <source>
        <dbReference type="EMBL" id="SDC74322.1"/>
    </source>
</evidence>
<name>A0A1G6P2B1_9BACT</name>
<reference evidence="4 5" key="1">
    <citation type="submission" date="2016-09" db="EMBL/GenBank/DDBJ databases">
        <authorList>
            <person name="Capua I."/>
            <person name="De Benedictis P."/>
            <person name="Joannis T."/>
            <person name="Lombin L.H."/>
            <person name="Cattoli G."/>
        </authorList>
    </citation>
    <scope>NUCLEOTIDE SEQUENCE [LARGE SCALE GENOMIC DNA]</scope>
    <source>
        <strain evidence="4 5">A7P-90m</strain>
    </source>
</reference>
<accession>A0A1G6P2B1</accession>
<evidence type="ECO:0000259" key="3">
    <source>
        <dbReference type="Pfam" id="PF02397"/>
    </source>
</evidence>
<evidence type="ECO:0000313" key="5">
    <source>
        <dbReference type="Proteomes" id="UP000199452"/>
    </source>
</evidence>
<feature type="transmembrane region" description="Helical" evidence="2">
    <location>
        <begin position="12"/>
        <end position="37"/>
    </location>
</feature>
<evidence type="ECO:0000256" key="1">
    <source>
        <dbReference type="ARBA" id="ARBA00006464"/>
    </source>
</evidence>
<dbReference type="PANTHER" id="PTHR30576:SF10">
    <property type="entry name" value="SLL5057 PROTEIN"/>
    <property type="match status" value="1"/>
</dbReference>
<dbReference type="InterPro" id="IPR003362">
    <property type="entry name" value="Bact_transf"/>
</dbReference>
<keyword evidence="2" id="KW-0812">Transmembrane</keyword>
<proteinExistence type="inferred from homology"/>
<dbReference type="RefSeq" id="WP_092439390.1">
    <property type="nucleotide sequence ID" value="NZ_FMYP01000048.1"/>
</dbReference>
<feature type="domain" description="Bacterial sugar transferase" evidence="3">
    <location>
        <begin position="7"/>
        <end position="169"/>
    </location>
</feature>
<keyword evidence="2" id="KW-0472">Membrane</keyword>
<dbReference type="Pfam" id="PF02397">
    <property type="entry name" value="Bac_transf"/>
    <property type="match status" value="1"/>
</dbReference>
<dbReference type="AlphaFoldDB" id="A0A1G6P2B1"/>
<evidence type="ECO:0000256" key="2">
    <source>
        <dbReference type="SAM" id="Phobius"/>
    </source>
</evidence>
<dbReference type="EMBL" id="FMYP01000048">
    <property type="protein sequence ID" value="SDC74322.1"/>
    <property type="molecule type" value="Genomic_DNA"/>
</dbReference>
<dbReference type="OrthoDB" id="9808602at2"/>